<proteinExistence type="inferred from homology"/>
<evidence type="ECO:0000256" key="3">
    <source>
        <dbReference type="ARBA" id="ARBA00023295"/>
    </source>
</evidence>
<dbReference type="PROSITE" id="PS51764">
    <property type="entry name" value="GH26"/>
    <property type="match status" value="1"/>
</dbReference>
<evidence type="ECO:0000256" key="1">
    <source>
        <dbReference type="ARBA" id="ARBA00007754"/>
    </source>
</evidence>
<dbReference type="SUPFAM" id="SSF51445">
    <property type="entry name" value="(Trans)glycosidases"/>
    <property type="match status" value="1"/>
</dbReference>
<accession>A0ABT2BSF4</accession>
<gene>
    <name evidence="6" type="ORF">NX786_01630</name>
</gene>
<dbReference type="PANTHER" id="PTHR40079:SF4">
    <property type="entry name" value="GH26 DOMAIN-CONTAINING PROTEIN-RELATED"/>
    <property type="match status" value="1"/>
</dbReference>
<dbReference type="PROSITE" id="PS51257">
    <property type="entry name" value="PROKAR_LIPOPROTEIN"/>
    <property type="match status" value="1"/>
</dbReference>
<evidence type="ECO:0000313" key="7">
    <source>
        <dbReference type="Proteomes" id="UP001165263"/>
    </source>
</evidence>
<feature type="active site" description="Nucleophile" evidence="4">
    <location>
        <position position="350"/>
    </location>
</feature>
<name>A0ABT2BSF4_9BURK</name>
<dbReference type="InterPro" id="IPR022790">
    <property type="entry name" value="GH26_dom"/>
</dbReference>
<dbReference type="Gene3D" id="3.20.20.80">
    <property type="entry name" value="Glycosidases"/>
    <property type="match status" value="1"/>
</dbReference>
<dbReference type="PANTHER" id="PTHR40079">
    <property type="entry name" value="MANNAN ENDO-1,4-BETA-MANNOSIDASE E-RELATED"/>
    <property type="match status" value="1"/>
</dbReference>
<protein>
    <submittedName>
        <fullName evidence="6">Glycoside hydrolase family 26 protein</fullName>
    </submittedName>
</protein>
<evidence type="ECO:0000256" key="4">
    <source>
        <dbReference type="PROSITE-ProRule" id="PRU01100"/>
    </source>
</evidence>
<comment type="caution">
    <text evidence="6">The sequence shown here is derived from an EMBL/GenBank/DDBJ whole genome shotgun (WGS) entry which is preliminary data.</text>
</comment>
<dbReference type="InterPro" id="IPR017853">
    <property type="entry name" value="GH"/>
</dbReference>
<dbReference type="InterPro" id="IPR006311">
    <property type="entry name" value="TAT_signal"/>
</dbReference>
<dbReference type="InterPro" id="IPR000805">
    <property type="entry name" value="Glyco_hydro_26"/>
</dbReference>
<keyword evidence="7" id="KW-1185">Reference proteome</keyword>
<dbReference type="Proteomes" id="UP001165263">
    <property type="component" value="Unassembled WGS sequence"/>
</dbReference>
<dbReference type="PRINTS" id="PR00739">
    <property type="entry name" value="GLHYDRLASE26"/>
</dbReference>
<organism evidence="6 7">
    <name type="scientific">Telluria mixta</name>
    <dbReference type="NCBI Taxonomy" id="34071"/>
    <lineage>
        <taxon>Bacteria</taxon>
        <taxon>Pseudomonadati</taxon>
        <taxon>Pseudomonadota</taxon>
        <taxon>Betaproteobacteria</taxon>
        <taxon>Burkholderiales</taxon>
        <taxon>Oxalobacteraceae</taxon>
        <taxon>Telluria group</taxon>
        <taxon>Telluria</taxon>
    </lineage>
</organism>
<dbReference type="RefSeq" id="WP_259447299.1">
    <property type="nucleotide sequence ID" value="NZ_CP119520.1"/>
</dbReference>
<keyword evidence="3 4" id="KW-0326">Glycosidase</keyword>
<evidence type="ECO:0000259" key="5">
    <source>
        <dbReference type="PROSITE" id="PS51764"/>
    </source>
</evidence>
<keyword evidence="2 4" id="KW-0378">Hydrolase</keyword>
<dbReference type="GO" id="GO:0016787">
    <property type="term" value="F:hydrolase activity"/>
    <property type="evidence" value="ECO:0007669"/>
    <property type="project" value="UniProtKB-KW"/>
</dbReference>
<evidence type="ECO:0000256" key="2">
    <source>
        <dbReference type="ARBA" id="ARBA00022801"/>
    </source>
</evidence>
<sequence length="401" mass="44057">MSNDKNFSLTRRSLLFKGAGAAAATTLLGACGGTTSRAGSESVAAASSRRVAPSPATVTIDSCGQAGATPSCVVRRFTINADPVDPAATPAAKALYSWLLSKFGKFIISGQTDQDHFDYVKNLTGQYPLLRGFDMQHYSPMYSWLWDGNAINPSTGQPGYFTFGPDAADPSIANSIAWRRDHGDKPIIAYQWHWHSPSGGTVGTNTFYTEFTTFDASRAVRKGTQEYADTLRDIDAIAVQLAKLRDAGVPIIWRPLHEAGGTWFWWSAKGATVYKQLWNLMYDRLMNYHGLHNLLWCWCGNDAAWYPGNDKVDIIGIDSYPGNFVYINNKAEFDKAYALSSGTKLVAMTENGPMPDIDSSLEGGAPWSFFMSWVDVTAANDDARIKAVYADPRVITLERYV</sequence>
<reference evidence="6" key="1">
    <citation type="submission" date="2022-08" db="EMBL/GenBank/DDBJ databases">
        <title>Reclassification of Massilia species as members of the genera Telluria, Duganella, Pseudoduganella, Mokoshia gen. nov. and Zemynaea gen. nov. using orthogonal and non-orthogonal genome-based approaches.</title>
        <authorList>
            <person name="Bowman J.P."/>
        </authorList>
    </citation>
    <scope>NUCLEOTIDE SEQUENCE</scope>
    <source>
        <strain evidence="6">LMG 11547</strain>
    </source>
</reference>
<dbReference type="Pfam" id="PF02156">
    <property type="entry name" value="Glyco_hydro_26"/>
    <property type="match status" value="1"/>
</dbReference>
<feature type="domain" description="GH26" evidence="5">
    <location>
        <begin position="90"/>
        <end position="398"/>
    </location>
</feature>
<dbReference type="PROSITE" id="PS51318">
    <property type="entry name" value="TAT"/>
    <property type="match status" value="1"/>
</dbReference>
<evidence type="ECO:0000313" key="6">
    <source>
        <dbReference type="EMBL" id="MCS0628045.1"/>
    </source>
</evidence>
<comment type="similarity">
    <text evidence="1 4">Belongs to the glycosyl hydrolase 26 family.</text>
</comment>
<dbReference type="EMBL" id="JANUHC010000001">
    <property type="protein sequence ID" value="MCS0628045.1"/>
    <property type="molecule type" value="Genomic_DNA"/>
</dbReference>
<feature type="active site" description="Proton donor" evidence="4">
    <location>
        <position position="258"/>
    </location>
</feature>